<reference evidence="3" key="2">
    <citation type="submission" date="2016-05" db="EMBL/GenBank/DDBJ databases">
        <title>Comparative analysis highlights variable genome content of wheat rusts and divergence of the mating loci.</title>
        <authorList>
            <person name="Cuomo C.A."/>
            <person name="Bakkeren G."/>
            <person name="Szabo L."/>
            <person name="Khalil H."/>
            <person name="Joly D."/>
            <person name="Goldberg J."/>
            <person name="Young S."/>
            <person name="Zeng Q."/>
            <person name="Fellers J."/>
        </authorList>
    </citation>
    <scope>NUCLEOTIDE SEQUENCE [LARGE SCALE GENOMIC DNA]</scope>
    <source>
        <strain evidence="3">1-1 BBBD Race 1</strain>
    </source>
</reference>
<feature type="compositionally biased region" description="Polar residues" evidence="1">
    <location>
        <begin position="62"/>
        <end position="73"/>
    </location>
</feature>
<feature type="compositionally biased region" description="Pro residues" evidence="1">
    <location>
        <begin position="41"/>
        <end position="57"/>
    </location>
</feature>
<feature type="region of interest" description="Disordered" evidence="1">
    <location>
        <begin position="1"/>
        <end position="21"/>
    </location>
</feature>
<keyword evidence="5" id="KW-1185">Reference proteome</keyword>
<feature type="domain" description="Tet-like 2OG-Fe(II) oxygenase" evidence="2">
    <location>
        <begin position="250"/>
        <end position="459"/>
    </location>
</feature>
<gene>
    <name evidence="3" type="ORF">PTTG_04603</name>
</gene>
<dbReference type="InterPro" id="IPR046798">
    <property type="entry name" value="2OG-FeII_Oxy_6"/>
</dbReference>
<proteinExistence type="predicted"/>
<dbReference type="Proteomes" id="UP000005240">
    <property type="component" value="Unassembled WGS sequence"/>
</dbReference>
<evidence type="ECO:0000259" key="2">
    <source>
        <dbReference type="Pfam" id="PF20515"/>
    </source>
</evidence>
<sequence length="522" mass="58613">MMDGNNGYINQRRINNRRRNQINDRFSEYVLTIDSTAGSQNPPPHPRPMGTPSPTSAPPTSVGQPNSTSNPTSIIGPGPPQVEAVRENHIPALASHRADIINTAPNNTTNHPDVLQVDANLVDMGPINTSNHLVPLPVEASLVETGINMANLPDPLPVEAAENPNEMEAANNPNKNRIIWSKRPFKPIELYPHMLGDDPDQKPTPEELVQAMEIAAQFHYFHHGKVILTDRREKSKIIAVIEFTPINELTPKEIAEINLVTSFLKATTEFINVVGSDSRSWFGRMWAIGWRKCMEAYELIERYRNRQAIKKNPETYDRVMRSSATPCSILGQMLRRLANVVFEENQELMVQNSIPSVASLEFDTPLNEDDCAPNLTFTVDGFCNQPHKDNKDISEFAFGLFLPVLKENWHLSTLPLDPCYTQGSFVFPDQRCGLDLSRCNGIVKMVWRANKYRHCTLPATMRSTEMQVGISMQINERTAKTSRDTASGEIFQRPSNLKKPQNFLYVGGHQNLMPFLSPGTSH</sequence>
<reference evidence="3" key="1">
    <citation type="submission" date="2009-11" db="EMBL/GenBank/DDBJ databases">
        <authorList>
            <consortium name="The Broad Institute Genome Sequencing Platform"/>
            <person name="Ward D."/>
            <person name="Feldgarden M."/>
            <person name="Earl A."/>
            <person name="Young S.K."/>
            <person name="Zeng Q."/>
            <person name="Koehrsen M."/>
            <person name="Alvarado L."/>
            <person name="Berlin A."/>
            <person name="Bochicchio J."/>
            <person name="Borenstein D."/>
            <person name="Chapman S.B."/>
            <person name="Chen Z."/>
            <person name="Engels R."/>
            <person name="Freedman E."/>
            <person name="Gellesch M."/>
            <person name="Goldberg J."/>
            <person name="Griggs A."/>
            <person name="Gujja S."/>
            <person name="Heilman E."/>
            <person name="Heiman D."/>
            <person name="Hepburn T."/>
            <person name="Howarth C."/>
            <person name="Jen D."/>
            <person name="Larson L."/>
            <person name="Lewis B."/>
            <person name="Mehta T."/>
            <person name="Park D."/>
            <person name="Pearson M."/>
            <person name="Roberts A."/>
            <person name="Saif S."/>
            <person name="Shea T."/>
            <person name="Shenoy N."/>
            <person name="Sisk P."/>
            <person name="Stolte C."/>
            <person name="Sykes S."/>
            <person name="Thomson T."/>
            <person name="Walk T."/>
            <person name="White J."/>
            <person name="Yandava C."/>
            <person name="Izard J."/>
            <person name="Baranova O.V."/>
            <person name="Blanton J.M."/>
            <person name="Tanner A.C."/>
            <person name="Dewhirst F.E."/>
            <person name="Haas B."/>
            <person name="Nusbaum C."/>
            <person name="Birren B."/>
        </authorList>
    </citation>
    <scope>NUCLEOTIDE SEQUENCE [LARGE SCALE GENOMIC DNA]</scope>
    <source>
        <strain evidence="3">1-1 BBBD Race 1</strain>
    </source>
</reference>
<feature type="region of interest" description="Disordered" evidence="1">
    <location>
        <begin position="35"/>
        <end position="82"/>
    </location>
</feature>
<reference evidence="4" key="4">
    <citation type="submission" date="2025-05" db="UniProtKB">
        <authorList>
            <consortium name="EnsemblFungi"/>
        </authorList>
    </citation>
    <scope>IDENTIFICATION</scope>
    <source>
        <strain evidence="4">isolate 1-1 / race 1 (BBBD)</strain>
    </source>
</reference>
<evidence type="ECO:0000313" key="4">
    <source>
        <dbReference type="EnsemblFungi" id="PTTG_04603-t43_1-p1"/>
    </source>
</evidence>
<protein>
    <recommendedName>
        <fullName evidence="2">Tet-like 2OG-Fe(II) oxygenase domain-containing protein</fullName>
    </recommendedName>
</protein>
<reference evidence="4 5" key="3">
    <citation type="journal article" date="2017" name="G3 (Bethesda)">
        <title>Comparative analysis highlights variable genome content of wheat rusts and divergence of the mating loci.</title>
        <authorList>
            <person name="Cuomo C.A."/>
            <person name="Bakkeren G."/>
            <person name="Khalil H.B."/>
            <person name="Panwar V."/>
            <person name="Joly D."/>
            <person name="Linning R."/>
            <person name="Sakthikumar S."/>
            <person name="Song X."/>
            <person name="Adiconis X."/>
            <person name="Fan L."/>
            <person name="Goldberg J.M."/>
            <person name="Levin J.Z."/>
            <person name="Young S."/>
            <person name="Zeng Q."/>
            <person name="Anikster Y."/>
            <person name="Bruce M."/>
            <person name="Wang M."/>
            <person name="Yin C."/>
            <person name="McCallum B."/>
            <person name="Szabo L.J."/>
            <person name="Hulbert S."/>
            <person name="Chen X."/>
            <person name="Fellers J.P."/>
        </authorList>
    </citation>
    <scope>NUCLEOTIDE SEQUENCE</scope>
    <source>
        <strain evidence="4">isolate 1-1 / race 1 (BBBD)</strain>
        <strain evidence="5">Isolate 1-1 / race 1 (BBBD)</strain>
    </source>
</reference>
<name>A0A180GSI6_PUCT1</name>
<dbReference type="EnsemblFungi" id="PTTG_04603-t43_1">
    <property type="protein sequence ID" value="PTTG_04603-t43_1-p1"/>
    <property type="gene ID" value="PTTG_04603"/>
</dbReference>
<accession>A0A180GSI6</accession>
<dbReference type="Pfam" id="PF20515">
    <property type="entry name" value="2OG-FeII_Oxy_6"/>
    <property type="match status" value="1"/>
</dbReference>
<dbReference type="OrthoDB" id="2505311at2759"/>
<evidence type="ECO:0000256" key="1">
    <source>
        <dbReference type="SAM" id="MobiDB-lite"/>
    </source>
</evidence>
<dbReference type="EMBL" id="ADAS02000028">
    <property type="protein sequence ID" value="OAV95494.1"/>
    <property type="molecule type" value="Genomic_DNA"/>
</dbReference>
<evidence type="ECO:0000313" key="3">
    <source>
        <dbReference type="EMBL" id="OAV95494.1"/>
    </source>
</evidence>
<organism evidence="3">
    <name type="scientific">Puccinia triticina (isolate 1-1 / race 1 (BBBD))</name>
    <name type="common">Brown leaf rust fungus</name>
    <dbReference type="NCBI Taxonomy" id="630390"/>
    <lineage>
        <taxon>Eukaryota</taxon>
        <taxon>Fungi</taxon>
        <taxon>Dikarya</taxon>
        <taxon>Basidiomycota</taxon>
        <taxon>Pucciniomycotina</taxon>
        <taxon>Pucciniomycetes</taxon>
        <taxon>Pucciniales</taxon>
        <taxon>Pucciniaceae</taxon>
        <taxon>Puccinia</taxon>
    </lineage>
</organism>
<evidence type="ECO:0000313" key="5">
    <source>
        <dbReference type="Proteomes" id="UP000005240"/>
    </source>
</evidence>
<dbReference type="VEuPathDB" id="FungiDB:PTTG_04603"/>
<dbReference type="AlphaFoldDB" id="A0A180GSI6"/>